<reference evidence="2 3" key="1">
    <citation type="submission" date="2020-08" db="EMBL/GenBank/DDBJ databases">
        <title>Genomic Encyclopedia of Type Strains, Phase IV (KMG-IV): sequencing the most valuable type-strain genomes for metagenomic binning, comparative biology and taxonomic classification.</title>
        <authorList>
            <person name="Goeker M."/>
        </authorList>
    </citation>
    <scope>NUCLEOTIDE SEQUENCE [LARGE SCALE GENOMIC DNA]</scope>
    <source>
        <strain evidence="2 3">DSM 100211</strain>
    </source>
</reference>
<dbReference type="Pfam" id="PF14542">
    <property type="entry name" value="Acetyltransf_CG"/>
    <property type="match status" value="1"/>
</dbReference>
<dbReference type="Gene3D" id="3.40.630.30">
    <property type="match status" value="1"/>
</dbReference>
<dbReference type="Proteomes" id="UP000574761">
    <property type="component" value="Unassembled WGS sequence"/>
</dbReference>
<keyword evidence="3" id="KW-1185">Reference proteome</keyword>
<dbReference type="InterPro" id="IPR045057">
    <property type="entry name" value="Gcn5-rel_NAT"/>
</dbReference>
<evidence type="ECO:0000313" key="2">
    <source>
        <dbReference type="EMBL" id="MBB3979493.1"/>
    </source>
</evidence>
<dbReference type="PANTHER" id="PTHR31435">
    <property type="entry name" value="PROTEIN NATD1"/>
    <property type="match status" value="1"/>
</dbReference>
<dbReference type="PROSITE" id="PS51729">
    <property type="entry name" value="GNAT_YJDJ"/>
    <property type="match status" value="1"/>
</dbReference>
<proteinExistence type="predicted"/>
<dbReference type="InterPro" id="IPR031165">
    <property type="entry name" value="GNAT_YJDJ"/>
</dbReference>
<dbReference type="RefSeq" id="WP_183807728.1">
    <property type="nucleotide sequence ID" value="NZ_JACIEE010000011.1"/>
</dbReference>
<feature type="domain" description="N-acetyltransferase" evidence="1">
    <location>
        <begin position="6"/>
        <end position="92"/>
    </location>
</feature>
<dbReference type="InterPro" id="IPR016181">
    <property type="entry name" value="Acyl_CoA_acyltransferase"/>
</dbReference>
<comment type="caution">
    <text evidence="2">The sequence shown here is derived from an EMBL/GenBank/DDBJ whole genome shotgun (WGS) entry which is preliminary data.</text>
</comment>
<dbReference type="EMBL" id="JACIEE010000011">
    <property type="protein sequence ID" value="MBB3979493.1"/>
    <property type="molecule type" value="Genomic_DNA"/>
</dbReference>
<protein>
    <recommendedName>
        <fullName evidence="1">N-acetyltransferase domain-containing protein</fullName>
    </recommendedName>
</protein>
<evidence type="ECO:0000259" key="1">
    <source>
        <dbReference type="PROSITE" id="PS51729"/>
    </source>
</evidence>
<accession>A0A7W6DA47</accession>
<dbReference type="PANTHER" id="PTHR31435:SF10">
    <property type="entry name" value="BSR4717 PROTEIN"/>
    <property type="match status" value="1"/>
</dbReference>
<gene>
    <name evidence="2" type="ORF">GGQ64_004735</name>
</gene>
<dbReference type="AlphaFoldDB" id="A0A7W6DA47"/>
<organism evidence="2 3">
    <name type="scientific">Mycoplana azooxidifex</name>
    <dbReference type="NCBI Taxonomy" id="1636188"/>
    <lineage>
        <taxon>Bacteria</taxon>
        <taxon>Pseudomonadati</taxon>
        <taxon>Pseudomonadota</taxon>
        <taxon>Alphaproteobacteria</taxon>
        <taxon>Hyphomicrobiales</taxon>
        <taxon>Rhizobiaceae</taxon>
        <taxon>Mycoplana</taxon>
    </lineage>
</organism>
<dbReference type="SUPFAM" id="SSF55729">
    <property type="entry name" value="Acyl-CoA N-acyltransferases (Nat)"/>
    <property type="match status" value="1"/>
</dbReference>
<evidence type="ECO:0000313" key="3">
    <source>
        <dbReference type="Proteomes" id="UP000574761"/>
    </source>
</evidence>
<name>A0A7W6DA47_9HYPH</name>
<sequence length="93" mass="10286">MSQQVRDNPAEHRYEMPIADGAIAAAYYRLDDGVVVLIHTEVPFELSGNGIGTRLALGVFEAIRQSGRRASVRCAFMANFVARHPEQRDVLAD</sequence>